<sequence length="304" mass="32867">MRDLAELLPLGVASRVDLTLATSTTSVTRWTSSGQLLHVHPGVVMLPSAVDDPHARARAATLWARGPLSHCSALMLWGVAPLIDDPLHVTVSADRSPRRTTGVVVHRTTVPLSIAHIDGIPLTSLARSLVDTWDLAHRARKGRLPGGLARRAVIESVRTRRVRVASLRSESAARGIFAGSAALGRLLDLVAGGCESELEIWGVKRVLPGPPTLPRPVQQHAVRLGSGRWIRLDAAYPDALVAVELDGAAFHGSREARERDLRRDSALAALGWAVLRFSYARLMAEPEGCRREIETVVRARLATC</sequence>
<dbReference type="SUPFAM" id="SSF52980">
    <property type="entry name" value="Restriction endonuclease-like"/>
    <property type="match status" value="1"/>
</dbReference>
<dbReference type="AlphaFoldDB" id="A0A6J4H5Q0"/>
<dbReference type="EMBL" id="CADCTN010000019">
    <property type="protein sequence ID" value="CAA9215646.1"/>
    <property type="molecule type" value="Genomic_DNA"/>
</dbReference>
<accession>A0A6J4H5Q0</accession>
<name>A0A6J4H5Q0_9ACTN</name>
<proteinExistence type="predicted"/>
<evidence type="ECO:0000259" key="1">
    <source>
        <dbReference type="Pfam" id="PF18741"/>
    </source>
</evidence>
<dbReference type="Gene3D" id="3.40.960.10">
    <property type="entry name" value="VSR Endonuclease"/>
    <property type="match status" value="1"/>
</dbReference>
<dbReference type="InterPro" id="IPR011335">
    <property type="entry name" value="Restrct_endonuc-II-like"/>
</dbReference>
<gene>
    <name evidence="2" type="ORF">AVDCRST_MAG52-209</name>
</gene>
<protein>
    <recommendedName>
        <fullName evidence="1">Restriction endonuclease type II-like domain-containing protein</fullName>
    </recommendedName>
</protein>
<dbReference type="Pfam" id="PF18741">
    <property type="entry name" value="MTES_1575"/>
    <property type="match status" value="1"/>
</dbReference>
<organism evidence="2">
    <name type="scientific">uncultured Blastococcus sp</name>
    <dbReference type="NCBI Taxonomy" id="217144"/>
    <lineage>
        <taxon>Bacteria</taxon>
        <taxon>Bacillati</taxon>
        <taxon>Actinomycetota</taxon>
        <taxon>Actinomycetes</taxon>
        <taxon>Geodermatophilales</taxon>
        <taxon>Geodermatophilaceae</taxon>
        <taxon>Blastococcus</taxon>
        <taxon>environmental samples</taxon>
    </lineage>
</organism>
<evidence type="ECO:0000313" key="2">
    <source>
        <dbReference type="EMBL" id="CAA9215646.1"/>
    </source>
</evidence>
<feature type="domain" description="Restriction endonuclease type II-like" evidence="1">
    <location>
        <begin position="237"/>
        <end position="294"/>
    </location>
</feature>
<dbReference type="InterPro" id="IPR049468">
    <property type="entry name" value="Restrct_endonuc-II-like_dom"/>
</dbReference>
<reference evidence="2" key="1">
    <citation type="submission" date="2020-02" db="EMBL/GenBank/DDBJ databases">
        <authorList>
            <person name="Meier V. D."/>
        </authorList>
    </citation>
    <scope>NUCLEOTIDE SEQUENCE</scope>
    <source>
        <strain evidence="2">AVDCRST_MAG52</strain>
    </source>
</reference>